<dbReference type="InterPro" id="IPR058240">
    <property type="entry name" value="rSAM_sf"/>
</dbReference>
<dbReference type="Pfam" id="PF04055">
    <property type="entry name" value="Radical_SAM"/>
    <property type="match status" value="1"/>
</dbReference>
<evidence type="ECO:0000256" key="3">
    <source>
        <dbReference type="ARBA" id="ARBA00022723"/>
    </source>
</evidence>
<accession>A0ABT6NYL6</accession>
<dbReference type="SUPFAM" id="SSF102114">
    <property type="entry name" value="Radical SAM enzymes"/>
    <property type="match status" value="1"/>
</dbReference>
<keyword evidence="2" id="KW-0949">S-adenosyl-L-methionine</keyword>
<evidence type="ECO:0000256" key="4">
    <source>
        <dbReference type="ARBA" id="ARBA00023004"/>
    </source>
</evidence>
<dbReference type="Proteomes" id="UP001160301">
    <property type="component" value="Unassembled WGS sequence"/>
</dbReference>
<feature type="domain" description="B12-binding" evidence="6">
    <location>
        <begin position="110"/>
        <end position="219"/>
    </location>
</feature>
<keyword evidence="5" id="KW-0411">Iron-sulfur</keyword>
<dbReference type="InterPro" id="IPR006158">
    <property type="entry name" value="Cobalamin-bd"/>
</dbReference>
<comment type="caution">
    <text evidence="7">The sequence shown here is derived from an EMBL/GenBank/DDBJ whole genome shotgun (WGS) entry which is preliminary data.</text>
</comment>
<dbReference type="PANTHER" id="PTHR43409:SF7">
    <property type="entry name" value="BLL1977 PROTEIN"/>
    <property type="match status" value="1"/>
</dbReference>
<dbReference type="PROSITE" id="PS51332">
    <property type="entry name" value="B12_BINDING"/>
    <property type="match status" value="1"/>
</dbReference>
<organism evidence="7 8">
    <name type="scientific">Polyangium sorediatum</name>
    <dbReference type="NCBI Taxonomy" id="889274"/>
    <lineage>
        <taxon>Bacteria</taxon>
        <taxon>Pseudomonadati</taxon>
        <taxon>Myxococcota</taxon>
        <taxon>Polyangia</taxon>
        <taxon>Polyangiales</taxon>
        <taxon>Polyangiaceae</taxon>
        <taxon>Polyangium</taxon>
    </lineage>
</organism>
<dbReference type="SFLD" id="SFLDS00029">
    <property type="entry name" value="Radical_SAM"/>
    <property type="match status" value="1"/>
</dbReference>
<dbReference type="NCBIfam" id="TIGR03975">
    <property type="entry name" value="rSAM_ocin_1"/>
    <property type="match status" value="1"/>
</dbReference>
<evidence type="ECO:0000259" key="6">
    <source>
        <dbReference type="PROSITE" id="PS51332"/>
    </source>
</evidence>
<dbReference type="InterPro" id="IPR051198">
    <property type="entry name" value="BchE-like"/>
</dbReference>
<evidence type="ECO:0000313" key="7">
    <source>
        <dbReference type="EMBL" id="MDI1433383.1"/>
    </source>
</evidence>
<dbReference type="SFLD" id="SFLDF00324">
    <property type="entry name" value="bacteriocin_maturation"/>
    <property type="match status" value="1"/>
</dbReference>
<dbReference type="Gene3D" id="3.40.50.280">
    <property type="entry name" value="Cobalamin-binding domain"/>
    <property type="match status" value="1"/>
</dbReference>
<keyword evidence="4" id="KW-0408">Iron</keyword>
<name>A0ABT6NYL6_9BACT</name>
<evidence type="ECO:0000313" key="8">
    <source>
        <dbReference type="Proteomes" id="UP001160301"/>
    </source>
</evidence>
<protein>
    <submittedName>
        <fullName evidence="7">RiPP maturation radical SAM C-methyltransferase</fullName>
    </submittedName>
</protein>
<evidence type="ECO:0000256" key="1">
    <source>
        <dbReference type="ARBA" id="ARBA00001966"/>
    </source>
</evidence>
<dbReference type="SMART" id="SM00729">
    <property type="entry name" value="Elp3"/>
    <property type="match status" value="1"/>
</dbReference>
<dbReference type="SFLD" id="SFLDG01082">
    <property type="entry name" value="B12-binding_domain_containing"/>
    <property type="match status" value="1"/>
</dbReference>
<evidence type="ECO:0000256" key="2">
    <source>
        <dbReference type="ARBA" id="ARBA00022691"/>
    </source>
</evidence>
<reference evidence="7 8" key="1">
    <citation type="submission" date="2023-04" db="EMBL/GenBank/DDBJ databases">
        <title>The genome sequence of Polyangium sorediatum DSM14670.</title>
        <authorList>
            <person name="Zhang X."/>
        </authorList>
    </citation>
    <scope>NUCLEOTIDE SEQUENCE [LARGE SCALE GENOMIC DNA]</scope>
    <source>
        <strain evidence="7 8">DSM 14670</strain>
    </source>
</reference>
<dbReference type="PANTHER" id="PTHR43409">
    <property type="entry name" value="ANAEROBIC MAGNESIUM-PROTOPORPHYRIN IX MONOMETHYL ESTER CYCLASE-RELATED"/>
    <property type="match status" value="1"/>
</dbReference>
<evidence type="ECO:0000256" key="5">
    <source>
        <dbReference type="ARBA" id="ARBA00023014"/>
    </source>
</evidence>
<gene>
    <name evidence="7" type="ORF">QHF89_28055</name>
</gene>
<dbReference type="EMBL" id="JARZHI010000029">
    <property type="protein sequence ID" value="MDI1433383.1"/>
    <property type="molecule type" value="Genomic_DNA"/>
</dbReference>
<dbReference type="Gene3D" id="3.80.30.20">
    <property type="entry name" value="tm_1862 like domain"/>
    <property type="match status" value="1"/>
</dbReference>
<dbReference type="RefSeq" id="WP_284721019.1">
    <property type="nucleotide sequence ID" value="NZ_JARZHI010000029.1"/>
</dbReference>
<dbReference type="InterPro" id="IPR006638">
    <property type="entry name" value="Elp3/MiaA/NifB-like_rSAM"/>
</dbReference>
<sequence>MKQRGGNEKMYEIKLVNMPFAAEHLPSLALTQLRAVVKSELGERVSVENCYLNLDVARHIGSIYHEIEDSMVHLHTGLGDWLFRGMAFPEVDDNADAYFSRCYPHRTPERSALMAQVVPMRKELDRLLDELLEQYRLHEADLIGFSSIFIQNVASLAMARKIKARAPHVITVMGGPNCEYPMGAVLVEQAPQIDFAFSGPALKSFPQFVKYILDGEPERCQEISGVISRKNLDLFVAKEKNLVLAKSLVKVGSYFPSKRVKVLEDGDVDVASAAVTHAGSDRPVLQQVGEELPLDYPIELDYDAYLDEFERKLPDAPAKPTLLLETSRGCWWGERSHCTFCGLNDLTLGYRAMTVDRAVAEFDKLFRYEGRASRLLTVDVIIPKEFISDVLPRLKTPPSMEIFYEVKSSISEEDVQRFANARVKVIQPGVEALATSTLRLLKKGATAFQSIALLKNCTLHDVIASWNLLIGVPGEKEEVYRKYAACIPLLMHLPPPSDALQVRFDRFSPYFNYAKDYGLKLAPMDHYGMIYPFDPSKIVDMAYFFRDENYESEYFVYLAKWFSEMRSLIAVWQQRWPITDPKARAELYVRKEGEDLVIRDSRSGHTAEYPITRTTWAVLRELEKPMSADRVADLLRKTMPELDIGQEIAFMTSKGLLFEEDGRYLSLVLPCRPPYEPEADVRRMDMSRSDTSQARTVLVL</sequence>
<dbReference type="InterPro" id="IPR023404">
    <property type="entry name" value="rSAM_horseshoe"/>
</dbReference>
<keyword evidence="3" id="KW-0479">Metal-binding</keyword>
<proteinExistence type="predicted"/>
<comment type="cofactor">
    <cofactor evidence="1">
        <name>[4Fe-4S] cluster</name>
        <dbReference type="ChEBI" id="CHEBI:49883"/>
    </cofactor>
</comment>
<dbReference type="InterPro" id="IPR023984">
    <property type="entry name" value="rSAM_ocin_1"/>
</dbReference>
<dbReference type="InterPro" id="IPR007197">
    <property type="entry name" value="rSAM"/>
</dbReference>
<keyword evidence="8" id="KW-1185">Reference proteome</keyword>